<sequence>MEFSFGFILSIVIAIYLAIDAPKHNRNPWLWGILGFIFGPIVLGIYLIKTGRKVAGWIILIISIILIILVILLFAVGIFFVMNGFSGY</sequence>
<feature type="transmembrane region" description="Helical" evidence="1">
    <location>
        <begin position="54"/>
        <end position="82"/>
    </location>
</feature>
<accession>A0ABW5BY73</accession>
<name>A0ABW5BY73_9BACI</name>
<dbReference type="RefSeq" id="WP_247346560.1">
    <property type="nucleotide sequence ID" value="NZ_CP095550.1"/>
</dbReference>
<feature type="transmembrane region" description="Helical" evidence="1">
    <location>
        <begin position="29"/>
        <end position="48"/>
    </location>
</feature>
<keyword evidence="1" id="KW-0472">Membrane</keyword>
<dbReference type="EMBL" id="JBHUIK010000003">
    <property type="protein sequence ID" value="MFD2215012.1"/>
    <property type="molecule type" value="Genomic_DNA"/>
</dbReference>
<keyword evidence="3" id="KW-1185">Reference proteome</keyword>
<evidence type="ECO:0000313" key="2">
    <source>
        <dbReference type="EMBL" id="MFD2215012.1"/>
    </source>
</evidence>
<organism evidence="2 3">
    <name type="scientific">Metabacillus endolithicus</name>
    <dbReference type="NCBI Taxonomy" id="1535204"/>
    <lineage>
        <taxon>Bacteria</taxon>
        <taxon>Bacillati</taxon>
        <taxon>Bacillota</taxon>
        <taxon>Bacilli</taxon>
        <taxon>Bacillales</taxon>
        <taxon>Bacillaceae</taxon>
        <taxon>Metabacillus</taxon>
    </lineage>
</organism>
<dbReference type="Proteomes" id="UP001597318">
    <property type="component" value="Unassembled WGS sequence"/>
</dbReference>
<protein>
    <submittedName>
        <fullName evidence="2">Uncharacterized protein</fullName>
    </submittedName>
</protein>
<proteinExistence type="predicted"/>
<keyword evidence="1" id="KW-0812">Transmembrane</keyword>
<feature type="transmembrane region" description="Helical" evidence="1">
    <location>
        <begin position="6"/>
        <end position="22"/>
    </location>
</feature>
<evidence type="ECO:0000256" key="1">
    <source>
        <dbReference type="SAM" id="Phobius"/>
    </source>
</evidence>
<evidence type="ECO:0000313" key="3">
    <source>
        <dbReference type="Proteomes" id="UP001597318"/>
    </source>
</evidence>
<comment type="caution">
    <text evidence="2">The sequence shown here is derived from an EMBL/GenBank/DDBJ whole genome shotgun (WGS) entry which is preliminary data.</text>
</comment>
<gene>
    <name evidence="2" type="ORF">ACFSKK_15080</name>
</gene>
<reference evidence="3" key="1">
    <citation type="journal article" date="2019" name="Int. J. Syst. Evol. Microbiol.">
        <title>The Global Catalogue of Microorganisms (GCM) 10K type strain sequencing project: providing services to taxonomists for standard genome sequencing and annotation.</title>
        <authorList>
            <consortium name="The Broad Institute Genomics Platform"/>
            <consortium name="The Broad Institute Genome Sequencing Center for Infectious Disease"/>
            <person name="Wu L."/>
            <person name="Ma J."/>
        </authorList>
    </citation>
    <scope>NUCLEOTIDE SEQUENCE [LARGE SCALE GENOMIC DNA]</scope>
    <source>
        <strain evidence="3">CGMCC 1.15474</strain>
    </source>
</reference>
<keyword evidence="1" id="KW-1133">Transmembrane helix</keyword>